<dbReference type="EMBL" id="JALJOQ010000200">
    <property type="protein sequence ID" value="KAK9789942.1"/>
    <property type="molecule type" value="Genomic_DNA"/>
</dbReference>
<organism evidence="4 5">
    <name type="scientific">Symbiochloris irregularis</name>
    <dbReference type="NCBI Taxonomy" id="706552"/>
    <lineage>
        <taxon>Eukaryota</taxon>
        <taxon>Viridiplantae</taxon>
        <taxon>Chlorophyta</taxon>
        <taxon>core chlorophytes</taxon>
        <taxon>Trebouxiophyceae</taxon>
        <taxon>Trebouxiales</taxon>
        <taxon>Trebouxiaceae</taxon>
        <taxon>Symbiochloris</taxon>
    </lineage>
</organism>
<evidence type="ECO:0000313" key="5">
    <source>
        <dbReference type="Proteomes" id="UP001465755"/>
    </source>
</evidence>
<comment type="similarity">
    <text evidence="1">Belongs to the glycosyltransferase 90 family.</text>
</comment>
<proteinExistence type="inferred from homology"/>
<evidence type="ECO:0000256" key="1">
    <source>
        <dbReference type="ARBA" id="ARBA00010118"/>
    </source>
</evidence>
<dbReference type="Pfam" id="PF05686">
    <property type="entry name" value="Glyco_transf_90"/>
    <property type="match status" value="1"/>
</dbReference>
<evidence type="ECO:0000313" key="4">
    <source>
        <dbReference type="EMBL" id="KAK9789942.1"/>
    </source>
</evidence>
<accession>A0AAW1NPA1</accession>
<feature type="domain" description="Glycosyl transferase CAP10" evidence="3">
    <location>
        <begin position="149"/>
        <end position="358"/>
    </location>
</feature>
<reference evidence="4 5" key="1">
    <citation type="journal article" date="2024" name="Nat. Commun.">
        <title>Phylogenomics reveals the evolutionary origins of lichenization in chlorophyte algae.</title>
        <authorList>
            <person name="Puginier C."/>
            <person name="Libourel C."/>
            <person name="Otte J."/>
            <person name="Skaloud P."/>
            <person name="Haon M."/>
            <person name="Grisel S."/>
            <person name="Petersen M."/>
            <person name="Berrin J.G."/>
            <person name="Delaux P.M."/>
            <person name="Dal Grande F."/>
            <person name="Keller J."/>
        </authorList>
    </citation>
    <scope>NUCLEOTIDE SEQUENCE [LARGE SCALE GENOMIC DNA]</scope>
    <source>
        <strain evidence="4 5">SAG 2036</strain>
    </source>
</reference>
<dbReference type="PANTHER" id="PTHR12203:SF35">
    <property type="entry name" value="PROTEIN O-GLUCOSYLTRANSFERASE 1"/>
    <property type="match status" value="1"/>
</dbReference>
<keyword evidence="5" id="KW-1185">Reference proteome</keyword>
<dbReference type="SMART" id="SM00672">
    <property type="entry name" value="CAP10"/>
    <property type="match status" value="1"/>
</dbReference>
<dbReference type="InterPro" id="IPR051091">
    <property type="entry name" value="O-Glucosyltr/Glycosyltrsf_90"/>
</dbReference>
<keyword evidence="2" id="KW-0808">Transferase</keyword>
<dbReference type="GO" id="GO:0016740">
    <property type="term" value="F:transferase activity"/>
    <property type="evidence" value="ECO:0007669"/>
    <property type="project" value="UniProtKB-KW"/>
</dbReference>
<dbReference type="Proteomes" id="UP001465755">
    <property type="component" value="Unassembled WGS sequence"/>
</dbReference>
<protein>
    <recommendedName>
        <fullName evidence="3">Glycosyl transferase CAP10 domain-containing protein</fullName>
    </recommendedName>
</protein>
<gene>
    <name evidence="4" type="ORF">WJX73_005622</name>
</gene>
<dbReference type="InterPro" id="IPR006598">
    <property type="entry name" value="CAP10"/>
</dbReference>
<dbReference type="AlphaFoldDB" id="A0AAW1NPA1"/>
<sequence length="359" mass="41915">MPQHWHTKRRGTIIALVLCLTLLLLLACLIVPGVWPTHFHKSFSARSWRTSLSLEEQIRSVKRRAGDLRDTLEAEEQAMFEQIDIDLEPYRKGITLEMVEQAYCACRLGGFRFQAIDNELYVAGEVHAPQSRHESIKRQLLDLMRTDGYLPDVDIYFAGMDLPENCTIEEMPAKCSKRGPHFQQNKRREHDWVILHPDSTFGGWPEVKISTWTETQQLMGASANQHHWQDRTPKLFFAGANLGFQRRNFSFVDWTQYPEMDVRWVNWFDPTTLLPLHDFCQFRHLLHMDGCAWSSRLKYLFLCKSAVVFPESPYIEFWYRALTPGRNILSVPEIRSKEDAVQVLHAAQRLLKDGELGRR</sequence>
<dbReference type="PANTHER" id="PTHR12203">
    <property type="entry name" value="KDEL LYS-ASP-GLU-LEU CONTAINING - RELATED"/>
    <property type="match status" value="1"/>
</dbReference>
<comment type="caution">
    <text evidence="4">The sequence shown here is derived from an EMBL/GenBank/DDBJ whole genome shotgun (WGS) entry which is preliminary data.</text>
</comment>
<evidence type="ECO:0000256" key="2">
    <source>
        <dbReference type="ARBA" id="ARBA00022679"/>
    </source>
</evidence>
<name>A0AAW1NPA1_9CHLO</name>
<evidence type="ECO:0000259" key="3">
    <source>
        <dbReference type="SMART" id="SM00672"/>
    </source>
</evidence>